<proteinExistence type="inferred from homology"/>
<keyword evidence="5" id="KW-0479">Metal-binding</keyword>
<evidence type="ECO:0000259" key="12">
    <source>
        <dbReference type="PROSITE" id="PS50004"/>
    </source>
</evidence>
<dbReference type="PROSITE" id="PS50035">
    <property type="entry name" value="PLD"/>
    <property type="match status" value="1"/>
</dbReference>
<dbReference type="GO" id="GO:0046470">
    <property type="term" value="P:phosphatidylcholine metabolic process"/>
    <property type="evidence" value="ECO:0007669"/>
    <property type="project" value="InterPro"/>
</dbReference>
<dbReference type="InterPro" id="IPR035892">
    <property type="entry name" value="C2_domain_sf"/>
</dbReference>
<dbReference type="Pfam" id="PF00614">
    <property type="entry name" value="PLDc"/>
    <property type="match status" value="1"/>
</dbReference>
<name>A0A0D9XVD1_9ORYZ</name>
<dbReference type="InterPro" id="IPR000008">
    <property type="entry name" value="C2_dom"/>
</dbReference>
<dbReference type="Pfam" id="PF12357">
    <property type="entry name" value="PLD_C"/>
    <property type="match status" value="1"/>
</dbReference>
<feature type="domain" description="C2" evidence="12">
    <location>
        <begin position="14"/>
        <end position="136"/>
    </location>
</feature>
<dbReference type="Gene3D" id="2.60.40.150">
    <property type="entry name" value="C2 domain"/>
    <property type="match status" value="1"/>
</dbReference>
<evidence type="ECO:0000313" key="14">
    <source>
        <dbReference type="EnsemblPlants" id="LPERR11G19380.1"/>
    </source>
</evidence>
<evidence type="ECO:0000256" key="11">
    <source>
        <dbReference type="PIRNR" id="PIRNR036470"/>
    </source>
</evidence>
<dbReference type="PANTHER" id="PTHR18896:SF129">
    <property type="entry name" value="PHOSPHOLIPASE D"/>
    <property type="match status" value="1"/>
</dbReference>
<dbReference type="GO" id="GO:0009395">
    <property type="term" value="P:phospholipid catabolic process"/>
    <property type="evidence" value="ECO:0007669"/>
    <property type="project" value="TreeGrafter"/>
</dbReference>
<keyword evidence="8 11" id="KW-0106">Calcium</keyword>
<dbReference type="PIRSF" id="PIRSF036470">
    <property type="entry name" value="PLD_plant"/>
    <property type="match status" value="1"/>
</dbReference>
<dbReference type="eggNOG" id="KOG1329">
    <property type="taxonomic scope" value="Eukaryota"/>
</dbReference>
<dbReference type="PROSITE" id="PS50004">
    <property type="entry name" value="C2"/>
    <property type="match status" value="1"/>
</dbReference>
<evidence type="ECO:0000313" key="15">
    <source>
        <dbReference type="Proteomes" id="UP000032180"/>
    </source>
</evidence>
<comment type="function">
    <text evidence="11">Hydrolyzes glycerol-phospholipids at the terminal phosphodiesteric bond.</text>
</comment>
<dbReference type="SUPFAM" id="SSF56024">
    <property type="entry name" value="Phospholipase D/nuclease"/>
    <property type="match status" value="2"/>
</dbReference>
<dbReference type="EnsemblPlants" id="LPERR11G19380.1">
    <property type="protein sequence ID" value="LPERR11G19380.1"/>
    <property type="gene ID" value="LPERR11G19380"/>
</dbReference>
<dbReference type="PANTHER" id="PTHR18896">
    <property type="entry name" value="PHOSPHOLIPASE D"/>
    <property type="match status" value="1"/>
</dbReference>
<keyword evidence="6" id="KW-0677">Repeat</keyword>
<comment type="cofactor">
    <cofactor evidence="2 11">
        <name>Ca(2+)</name>
        <dbReference type="ChEBI" id="CHEBI:29108"/>
    </cofactor>
</comment>
<keyword evidence="15" id="KW-1185">Reference proteome</keyword>
<comment type="catalytic activity">
    <reaction evidence="1 11">
        <text>a 1,2-diacyl-sn-glycero-3-phosphocholine + H2O = a 1,2-diacyl-sn-glycero-3-phosphate + choline + H(+)</text>
        <dbReference type="Rhea" id="RHEA:14445"/>
        <dbReference type="ChEBI" id="CHEBI:15354"/>
        <dbReference type="ChEBI" id="CHEBI:15377"/>
        <dbReference type="ChEBI" id="CHEBI:15378"/>
        <dbReference type="ChEBI" id="CHEBI:57643"/>
        <dbReference type="ChEBI" id="CHEBI:58608"/>
        <dbReference type="EC" id="3.1.4.4"/>
    </reaction>
</comment>
<evidence type="ECO:0000256" key="5">
    <source>
        <dbReference type="ARBA" id="ARBA00022723"/>
    </source>
</evidence>
<dbReference type="GO" id="GO:0004630">
    <property type="term" value="F:phospholipase D activity"/>
    <property type="evidence" value="ECO:0007669"/>
    <property type="project" value="UniProtKB-EC"/>
</dbReference>
<evidence type="ECO:0000256" key="6">
    <source>
        <dbReference type="ARBA" id="ARBA00022737"/>
    </source>
</evidence>
<evidence type="ECO:0000256" key="8">
    <source>
        <dbReference type="ARBA" id="ARBA00022837"/>
    </source>
</evidence>
<dbReference type="STRING" id="77586.A0A0D9XVD1"/>
<dbReference type="SUPFAM" id="SSF49562">
    <property type="entry name" value="C2 domain (Calcium/lipid-binding domain, CaLB)"/>
    <property type="match status" value="1"/>
</dbReference>
<dbReference type="InterPro" id="IPR011402">
    <property type="entry name" value="PLipase_D_pln"/>
</dbReference>
<evidence type="ECO:0000256" key="7">
    <source>
        <dbReference type="ARBA" id="ARBA00022801"/>
    </source>
</evidence>
<protein>
    <recommendedName>
        <fullName evidence="4 11">Phospholipase D</fullName>
        <ecNumber evidence="4 11">3.1.4.4</ecNumber>
    </recommendedName>
</protein>
<comment type="similarity">
    <text evidence="3 11">Belongs to the phospholipase D family. C2-PLD subfamily.</text>
</comment>
<dbReference type="InterPro" id="IPR024632">
    <property type="entry name" value="PLipase_D_C"/>
</dbReference>
<dbReference type="SMART" id="SM00155">
    <property type="entry name" value="PLDc"/>
    <property type="match status" value="2"/>
</dbReference>
<dbReference type="GO" id="GO:0005886">
    <property type="term" value="C:plasma membrane"/>
    <property type="evidence" value="ECO:0007669"/>
    <property type="project" value="TreeGrafter"/>
</dbReference>
<keyword evidence="7 11" id="KW-0378">Hydrolase</keyword>
<dbReference type="AlphaFoldDB" id="A0A0D9XVD1"/>
<sequence>MAPPPPRLLHGIIDVNAIQTKNTYDSTRLTGWLPFGNLVQAVEESTGLGTGKTRVSVLVSLDKSPLARTADVIHNPSQTRWNETIRAYCAHTAAEVIFNIVIQNVDANAPDKTIGRAYLTVDELVTSPDQKIERWFRVLGTDASRSELPGKPWIYLSIKFNAAAVAGAGGGAVPRTFFPERPGSRVTLYQDAHCLDSFASRVQIPLASGDKYKHGRCWEDVFTAINNARHLVYIAGWSLYTEITLLRDDARPALPGGGKTTNLGELLKRKASEQGVRVLLMVWDDPSSIQMLHDLFGFEWSVMNTSDAHTDTIFRGSGVHCALIPRNTLMIPFAHLPLTDRPTHELPKPLDAHHQKTIVVDQEISSGHRHIVSFVGGIDLCDGRYDTQSHSLFSTLDKEHKWDFHQVSLKGAAAALGGPRMPWHDIHSRIEGPAAWDVLRNFEHRWKKQGQGESLLVDLEDLERRGLIMPALSPVVQNGDKEAWNVQVFRSIDSTSVVGFPTADDNDDVVSVNSRFSAGLFCGRKNIIVERSVQDAYIHAIRRAKNFIYIENQYFIGSSFQWAAGSVNPNDIYPPHNLIPRELSLKIVSKIEAGERFTVYVVLPMWSDGVPESPSVQEMLHWQRKTMEMMYKDVAEALKRNKNGAHPRDYLTFFCLGNREVKPNVDDEYIIVGSANINQRSLAGHRDTEIAMGAYQPYYVNDNSNAIAGARGQIHGFRMSLWYEHLGDADEDFLAPGSLKCVQKVNQMADANWKLYSQDTPVDLPRHLLPYPITITNEGLVKDSMEFFLDTQAPVRGKLAGFPYPGGILTA</sequence>
<evidence type="ECO:0000256" key="2">
    <source>
        <dbReference type="ARBA" id="ARBA00001913"/>
    </source>
</evidence>
<keyword evidence="10" id="KW-0443">Lipid metabolism</keyword>
<dbReference type="EC" id="3.1.4.4" evidence="4 11"/>
<dbReference type="Gene3D" id="3.30.870.10">
    <property type="entry name" value="Endonuclease Chain A"/>
    <property type="match status" value="2"/>
</dbReference>
<evidence type="ECO:0000256" key="3">
    <source>
        <dbReference type="ARBA" id="ARBA00010683"/>
    </source>
</evidence>
<accession>A0A0D9XVD1</accession>
<dbReference type="Proteomes" id="UP000032180">
    <property type="component" value="Chromosome 11"/>
</dbReference>
<reference evidence="14 15" key="1">
    <citation type="submission" date="2012-08" db="EMBL/GenBank/DDBJ databases">
        <title>Oryza genome evolution.</title>
        <authorList>
            <person name="Wing R.A."/>
        </authorList>
    </citation>
    <scope>NUCLEOTIDE SEQUENCE</scope>
</reference>
<reference evidence="14" key="3">
    <citation type="submission" date="2015-04" db="UniProtKB">
        <authorList>
            <consortium name="EnsemblPlants"/>
        </authorList>
    </citation>
    <scope>IDENTIFICATION</scope>
</reference>
<evidence type="ECO:0000256" key="9">
    <source>
        <dbReference type="ARBA" id="ARBA00022963"/>
    </source>
</evidence>
<keyword evidence="9 11" id="KW-0442">Lipid degradation</keyword>
<evidence type="ECO:0000256" key="4">
    <source>
        <dbReference type="ARBA" id="ARBA00012027"/>
    </source>
</evidence>
<evidence type="ECO:0000256" key="10">
    <source>
        <dbReference type="ARBA" id="ARBA00023098"/>
    </source>
</evidence>
<organism evidence="14 15">
    <name type="scientific">Leersia perrieri</name>
    <dbReference type="NCBI Taxonomy" id="77586"/>
    <lineage>
        <taxon>Eukaryota</taxon>
        <taxon>Viridiplantae</taxon>
        <taxon>Streptophyta</taxon>
        <taxon>Embryophyta</taxon>
        <taxon>Tracheophyta</taxon>
        <taxon>Spermatophyta</taxon>
        <taxon>Magnoliopsida</taxon>
        <taxon>Liliopsida</taxon>
        <taxon>Poales</taxon>
        <taxon>Poaceae</taxon>
        <taxon>BOP clade</taxon>
        <taxon>Oryzoideae</taxon>
        <taxon>Oryzeae</taxon>
        <taxon>Oryzinae</taxon>
        <taxon>Leersia</taxon>
    </lineage>
</organism>
<evidence type="ECO:0000256" key="1">
    <source>
        <dbReference type="ARBA" id="ARBA00000798"/>
    </source>
</evidence>
<dbReference type="HOGENOM" id="CLU_004684_0_0_1"/>
<reference evidence="15" key="2">
    <citation type="submission" date="2013-12" db="EMBL/GenBank/DDBJ databases">
        <authorList>
            <person name="Yu Y."/>
            <person name="Lee S."/>
            <person name="de Baynast K."/>
            <person name="Wissotski M."/>
            <person name="Liu L."/>
            <person name="Talag J."/>
            <person name="Goicoechea J."/>
            <person name="Angelova A."/>
            <person name="Jetty R."/>
            <person name="Kudrna D."/>
            <person name="Golser W."/>
            <person name="Rivera L."/>
            <person name="Zhang J."/>
            <person name="Wing R."/>
        </authorList>
    </citation>
    <scope>NUCLEOTIDE SEQUENCE</scope>
</reference>
<dbReference type="Gramene" id="LPERR11G19380.1">
    <property type="protein sequence ID" value="LPERR11G19380.1"/>
    <property type="gene ID" value="LPERR11G19380"/>
</dbReference>
<feature type="domain" description="PLD phosphodiesterase" evidence="13">
    <location>
        <begin position="349"/>
        <end position="384"/>
    </location>
</feature>
<dbReference type="InterPro" id="IPR001736">
    <property type="entry name" value="PLipase_D/transphosphatidylase"/>
</dbReference>
<dbReference type="GO" id="GO:0005509">
    <property type="term" value="F:calcium ion binding"/>
    <property type="evidence" value="ECO:0007669"/>
    <property type="project" value="InterPro"/>
</dbReference>
<evidence type="ECO:0000259" key="13">
    <source>
        <dbReference type="PROSITE" id="PS50035"/>
    </source>
</evidence>
<dbReference type="InterPro" id="IPR015679">
    <property type="entry name" value="PLipase_D_fam"/>
</dbReference>